<comment type="cofactor">
    <cofactor evidence="18 19">
        <name>K(+)</name>
        <dbReference type="ChEBI" id="CHEBI:29103"/>
    </cofactor>
    <text evidence="18 19">Binds 1 potassium ion per subunit.</text>
</comment>
<comment type="similarity">
    <text evidence="18">Belongs to the NnrE/AIBP family.</text>
</comment>
<comment type="caution">
    <text evidence="22">The sequence shown here is derived from an EMBL/GenBank/DDBJ whole genome shotgun (WGS) entry which is preliminary data.</text>
</comment>
<evidence type="ECO:0000256" key="7">
    <source>
        <dbReference type="ARBA" id="ARBA00022840"/>
    </source>
</evidence>
<dbReference type="PIRSF" id="PIRSF017184">
    <property type="entry name" value="Nnr"/>
    <property type="match status" value="1"/>
</dbReference>
<keyword evidence="5 18" id="KW-0479">Metal-binding</keyword>
<feature type="binding site" evidence="17">
    <location>
        <position position="436"/>
    </location>
    <ligand>
        <name>(6S)-NADPHX</name>
        <dbReference type="ChEBI" id="CHEBI:64076"/>
    </ligand>
</feature>
<dbReference type="InterPro" id="IPR017953">
    <property type="entry name" value="Carbohydrate_kinase_pred_CS"/>
</dbReference>
<evidence type="ECO:0000256" key="16">
    <source>
        <dbReference type="ARBA" id="ARBA00049209"/>
    </source>
</evidence>
<evidence type="ECO:0000256" key="3">
    <source>
        <dbReference type="ARBA" id="ARBA00006001"/>
    </source>
</evidence>
<dbReference type="GO" id="GO:0005524">
    <property type="term" value="F:ATP binding"/>
    <property type="evidence" value="ECO:0007669"/>
    <property type="project" value="UniProtKB-UniRule"/>
</dbReference>
<evidence type="ECO:0000256" key="10">
    <source>
        <dbReference type="ARBA" id="ARBA00023027"/>
    </source>
</evidence>
<reference evidence="22" key="2">
    <citation type="submission" date="2014-03" db="EMBL/GenBank/DDBJ databases">
        <title>Candidatus Competibacter-lineage genomes retrieved from metagenomes reveal functional metabolic diversity.</title>
        <authorList>
            <person name="McIlroy S.J."/>
            <person name="Albertsen M."/>
            <person name="Andresen E.K."/>
            <person name="Saunders A.M."/>
            <person name="Kristiansen R."/>
            <person name="Stokholm-Bjerregaard M."/>
            <person name="Nielsen K.L."/>
            <person name="Nielsen P.H."/>
        </authorList>
    </citation>
    <scope>NUCLEOTIDE SEQUENCE</scope>
    <source>
        <strain evidence="22">Run_A_D11</strain>
    </source>
</reference>
<evidence type="ECO:0000256" key="12">
    <source>
        <dbReference type="ARBA" id="ARBA00023239"/>
    </source>
</evidence>
<evidence type="ECO:0000256" key="11">
    <source>
        <dbReference type="ARBA" id="ARBA00023235"/>
    </source>
</evidence>
<comment type="function">
    <text evidence="17">Catalyzes the dehydration of the S-form of NAD(P)HX at the expense of ADP, which is converted to AMP. Together with NAD(P)HX epimerase, which catalyzes the epimerization of the S- and R-forms, the enzyme allows the repair of both epimers of NAD(P)HX, a damaged form of NAD(P)H that is a result of enzymatic or heat-dependent hydration.</text>
</comment>
<evidence type="ECO:0000256" key="15">
    <source>
        <dbReference type="ARBA" id="ARBA00048238"/>
    </source>
</evidence>
<comment type="function">
    <text evidence="18">Catalyzes the epimerization of the S- and R-forms of NAD(P)HX, a damaged form of NAD(P)H that is a result of enzymatic or heat-dependent hydration. This is a prerequisite for the S-specific NAD(P)H-hydrate dehydratase to allow the repair of both epimers of NAD(P)HX.</text>
</comment>
<dbReference type="GO" id="GO:0052856">
    <property type="term" value="F:NAD(P)HX epimerase activity"/>
    <property type="evidence" value="ECO:0007669"/>
    <property type="project" value="UniProtKB-UniRule"/>
</dbReference>
<keyword evidence="7 17" id="KW-0067">ATP-binding</keyword>
<dbReference type="STRING" id="1400863.BN873_230035"/>
<reference evidence="22" key="1">
    <citation type="submission" date="2013-07" db="EMBL/GenBank/DDBJ databases">
        <authorList>
            <person name="McIlroy S."/>
        </authorList>
    </citation>
    <scope>NUCLEOTIDE SEQUENCE [LARGE SCALE GENOMIC DNA]</scope>
    <source>
        <strain evidence="22">Run_A_D11</strain>
    </source>
</reference>
<keyword evidence="13" id="KW-0511">Multifunctional enzyme</keyword>
<keyword evidence="23" id="KW-1185">Reference proteome</keyword>
<comment type="catalytic activity">
    <reaction evidence="16 17 19">
        <text>(6S)-NADPHX + ADP = AMP + phosphate + NADPH + H(+)</text>
        <dbReference type="Rhea" id="RHEA:32235"/>
        <dbReference type="ChEBI" id="CHEBI:15378"/>
        <dbReference type="ChEBI" id="CHEBI:43474"/>
        <dbReference type="ChEBI" id="CHEBI:57783"/>
        <dbReference type="ChEBI" id="CHEBI:64076"/>
        <dbReference type="ChEBI" id="CHEBI:456215"/>
        <dbReference type="ChEBI" id="CHEBI:456216"/>
        <dbReference type="EC" id="4.2.1.136"/>
    </reaction>
</comment>
<feature type="binding site" evidence="18">
    <location>
        <position position="162"/>
    </location>
    <ligand>
        <name>K(+)</name>
        <dbReference type="ChEBI" id="CHEBI:29103"/>
    </ligand>
</feature>
<evidence type="ECO:0000256" key="13">
    <source>
        <dbReference type="ARBA" id="ARBA00023268"/>
    </source>
</evidence>
<evidence type="ECO:0000256" key="8">
    <source>
        <dbReference type="ARBA" id="ARBA00022857"/>
    </source>
</evidence>
<dbReference type="GO" id="GO:0052855">
    <property type="term" value="F:ADP-dependent NAD(P)H-hydrate dehydratase activity"/>
    <property type="evidence" value="ECO:0007669"/>
    <property type="project" value="UniProtKB-UniRule"/>
</dbReference>
<feature type="binding site" evidence="17">
    <location>
        <position position="322"/>
    </location>
    <ligand>
        <name>(6S)-NADPHX</name>
        <dbReference type="ChEBI" id="CHEBI:64076"/>
    </ligand>
</feature>
<dbReference type="InterPro" id="IPR004443">
    <property type="entry name" value="YjeF_N_dom"/>
</dbReference>
<organism evidence="22 23">
    <name type="scientific">Candidatus Competibacter denitrificans Run_A_D11</name>
    <dbReference type="NCBI Taxonomy" id="1400863"/>
    <lineage>
        <taxon>Bacteria</taxon>
        <taxon>Pseudomonadati</taxon>
        <taxon>Pseudomonadota</taxon>
        <taxon>Gammaproteobacteria</taxon>
        <taxon>Candidatus Competibacteraceae</taxon>
        <taxon>Candidatus Competibacter</taxon>
    </lineage>
</organism>
<keyword evidence="8 17" id="KW-0521">NADP</keyword>
<comment type="similarity">
    <text evidence="3 19">In the N-terminal section; belongs to the NnrE/AIBP family.</text>
</comment>
<dbReference type="Pfam" id="PF03853">
    <property type="entry name" value="YjeF_N"/>
    <property type="match status" value="1"/>
</dbReference>
<comment type="cofactor">
    <cofactor evidence="17">
        <name>Mg(2+)</name>
        <dbReference type="ChEBI" id="CHEBI:18420"/>
    </cofactor>
</comment>
<evidence type="ECO:0000256" key="14">
    <source>
        <dbReference type="ARBA" id="ARBA00025153"/>
    </source>
</evidence>
<dbReference type="Gene3D" id="3.40.50.10260">
    <property type="entry name" value="YjeF N-terminal domain"/>
    <property type="match status" value="1"/>
</dbReference>
<dbReference type="PROSITE" id="PS01050">
    <property type="entry name" value="YJEF_C_2"/>
    <property type="match status" value="1"/>
</dbReference>
<dbReference type="CDD" id="cd01171">
    <property type="entry name" value="YXKO-related"/>
    <property type="match status" value="1"/>
</dbReference>
<comment type="caution">
    <text evidence="18">Lacks conserved residue(s) required for the propagation of feature annotation.</text>
</comment>
<keyword evidence="22" id="KW-0418">Kinase</keyword>
<dbReference type="GO" id="GO:0016301">
    <property type="term" value="F:kinase activity"/>
    <property type="evidence" value="ECO:0007669"/>
    <property type="project" value="UniProtKB-KW"/>
</dbReference>
<evidence type="ECO:0000256" key="19">
    <source>
        <dbReference type="PIRNR" id="PIRNR017184"/>
    </source>
</evidence>
<keyword evidence="22" id="KW-0808">Transferase</keyword>
<feature type="binding site" evidence="17">
    <location>
        <position position="261"/>
    </location>
    <ligand>
        <name>(6S)-NADPHX</name>
        <dbReference type="ChEBI" id="CHEBI:64076"/>
    </ligand>
</feature>
<gene>
    <name evidence="22" type="primary">yjeF</name>
    <name evidence="17" type="synonym">nnrD</name>
    <name evidence="18" type="synonym">nnrE</name>
    <name evidence="22" type="ORF">BN873_230035</name>
</gene>
<dbReference type="Pfam" id="PF01256">
    <property type="entry name" value="Carb_kinase"/>
    <property type="match status" value="1"/>
</dbReference>
<evidence type="ECO:0000259" key="21">
    <source>
        <dbReference type="PROSITE" id="PS51385"/>
    </source>
</evidence>
<evidence type="ECO:0000313" key="23">
    <source>
        <dbReference type="Proteomes" id="UP000035760"/>
    </source>
</evidence>
<dbReference type="GO" id="GO:0110051">
    <property type="term" value="P:metabolite repair"/>
    <property type="evidence" value="ECO:0007669"/>
    <property type="project" value="TreeGrafter"/>
</dbReference>
<feature type="binding site" evidence="17">
    <location>
        <position position="368"/>
    </location>
    <ligand>
        <name>(6S)-NADPHX</name>
        <dbReference type="ChEBI" id="CHEBI:64076"/>
    </ligand>
</feature>
<proteinExistence type="inferred from homology"/>
<dbReference type="EC" id="5.1.99.6" evidence="19"/>
<comment type="catalytic activity">
    <reaction evidence="2 18 19">
        <text>(6R)-NADPHX = (6S)-NADPHX</text>
        <dbReference type="Rhea" id="RHEA:32227"/>
        <dbReference type="ChEBI" id="CHEBI:64076"/>
        <dbReference type="ChEBI" id="CHEBI:64077"/>
        <dbReference type="EC" id="5.1.99.6"/>
    </reaction>
</comment>
<name>W6M8J0_9GAMM</name>
<dbReference type="InterPro" id="IPR000631">
    <property type="entry name" value="CARKD"/>
</dbReference>
<evidence type="ECO:0000256" key="6">
    <source>
        <dbReference type="ARBA" id="ARBA00022741"/>
    </source>
</evidence>
<dbReference type="HAMAP" id="MF_01965">
    <property type="entry name" value="NADHX_dehydratase"/>
    <property type="match status" value="1"/>
</dbReference>
<dbReference type="OrthoDB" id="9806925at2"/>
<dbReference type="PROSITE" id="PS51385">
    <property type="entry name" value="YJEF_N"/>
    <property type="match status" value="1"/>
</dbReference>
<comment type="similarity">
    <text evidence="17">Belongs to the NnrD/CARKD family.</text>
</comment>
<feature type="binding site" evidence="17">
    <location>
        <position position="435"/>
    </location>
    <ligand>
        <name>AMP</name>
        <dbReference type="ChEBI" id="CHEBI:456215"/>
    </ligand>
</feature>
<dbReference type="NCBIfam" id="TIGR00197">
    <property type="entry name" value="yjeF_nterm"/>
    <property type="match status" value="1"/>
</dbReference>
<evidence type="ECO:0000256" key="17">
    <source>
        <dbReference type="HAMAP-Rule" id="MF_01965"/>
    </source>
</evidence>
<dbReference type="EC" id="4.2.1.136" evidence="19"/>
<dbReference type="PROSITE" id="PS01049">
    <property type="entry name" value="YJEF_C_1"/>
    <property type="match status" value="1"/>
</dbReference>
<dbReference type="PANTHER" id="PTHR12592">
    <property type="entry name" value="ATP-DEPENDENT (S)-NAD(P)H-HYDRATE DEHYDRATASE FAMILY MEMBER"/>
    <property type="match status" value="1"/>
</dbReference>
<comment type="similarity">
    <text evidence="4 19">In the C-terminal section; belongs to the NnrD/CARKD family.</text>
</comment>
<feature type="binding site" evidence="18">
    <location>
        <begin position="130"/>
        <end position="136"/>
    </location>
    <ligand>
        <name>(6S)-NADPHX</name>
        <dbReference type="ChEBI" id="CHEBI:64076"/>
    </ligand>
</feature>
<dbReference type="HAMAP" id="MF_01966">
    <property type="entry name" value="NADHX_epimerase"/>
    <property type="match status" value="1"/>
</dbReference>
<evidence type="ECO:0000259" key="20">
    <source>
        <dbReference type="PROSITE" id="PS51383"/>
    </source>
</evidence>
<keyword evidence="10 17" id="KW-0520">NAD</keyword>
<evidence type="ECO:0000256" key="18">
    <source>
        <dbReference type="HAMAP-Rule" id="MF_01966"/>
    </source>
</evidence>
<comment type="subunit">
    <text evidence="17">Homotetramer.</text>
</comment>
<feature type="binding site" evidence="18">
    <location>
        <position position="159"/>
    </location>
    <ligand>
        <name>(6S)-NADPHX</name>
        <dbReference type="ChEBI" id="CHEBI:64076"/>
    </ligand>
</feature>
<keyword evidence="11 18" id="KW-0413">Isomerase</keyword>
<evidence type="ECO:0000256" key="1">
    <source>
        <dbReference type="ARBA" id="ARBA00000013"/>
    </source>
</evidence>
<dbReference type="RefSeq" id="WP_048671705.1">
    <property type="nucleotide sequence ID" value="NZ_CBTJ020000029.1"/>
</dbReference>
<accession>W6M8J0</accession>
<dbReference type="PROSITE" id="PS51383">
    <property type="entry name" value="YJEF_C_3"/>
    <property type="match status" value="1"/>
</dbReference>
<sequence length="496" mass="51295">MAALPVELYRAAQVRELDRIAIEERGIPGYTLMSRAGQAAFEQLRRHWPDARRVVIVCGGGNNGGDGYVVARLARLAGLTASVLALADPQQLHGDAQTAWWDAQAADVPILPFTRADLIGADLLVDAILGTGLEREVSGTWRDAIEAMNAHSAPILALDIPSGLHADTGAILGAAVQATATMTFIGLKQGLFTGQGPACCGALSFADLGVPGDIYAALHPACWRYSGQDLPTQLPKRQRSAHKGHFGHVLVVGGDLGMAGAARMAAEAAARCGAGLVSIATRAAHAGLQAAARPELMFHGIETAEELTPLLNRATVIAIGPGLGHEDWGRSLLRTVLASDKPLVIDADGLNLLAIDPQFCTNWILTPHPGEAARLLKMTPKQVEADRFAAIEDLALRYGGVAVLKGAGSLIASKTDGLVALCSTGNPGMASGGMGDVLAGVIAALLAQGLPAFVAAKVGVYLHGLAGDLAAQAGGERGLMATDLLPFLRQVVNPSS</sequence>
<dbReference type="Proteomes" id="UP000035760">
    <property type="component" value="Unassembled WGS sequence"/>
</dbReference>
<dbReference type="PANTHER" id="PTHR12592:SF0">
    <property type="entry name" value="ATP-DEPENDENT (S)-NAD(P)H-HYDRATE DEHYDRATASE"/>
    <property type="match status" value="1"/>
</dbReference>
<evidence type="ECO:0000256" key="2">
    <source>
        <dbReference type="ARBA" id="ARBA00000909"/>
    </source>
</evidence>
<comment type="function">
    <text evidence="14 19">Bifunctional enzyme that catalyzes the epimerization of the S- and R-forms of NAD(P)HX and the dehydration of the S-form of NAD(P)HX at the expense of ADP, which is converted to AMP. This allows the repair of both epimers of NAD(P)HX, a damaged form of NAD(P)H that is a result of enzymatic or heat-dependent hydration.</text>
</comment>
<comment type="catalytic activity">
    <reaction evidence="1 18 19">
        <text>(6R)-NADHX = (6S)-NADHX</text>
        <dbReference type="Rhea" id="RHEA:32215"/>
        <dbReference type="ChEBI" id="CHEBI:64074"/>
        <dbReference type="ChEBI" id="CHEBI:64075"/>
        <dbReference type="EC" id="5.1.99.6"/>
    </reaction>
</comment>
<comment type="catalytic activity">
    <reaction evidence="15 17 19">
        <text>(6S)-NADHX + ADP = AMP + phosphate + NADH + H(+)</text>
        <dbReference type="Rhea" id="RHEA:32223"/>
        <dbReference type="ChEBI" id="CHEBI:15378"/>
        <dbReference type="ChEBI" id="CHEBI:43474"/>
        <dbReference type="ChEBI" id="CHEBI:57945"/>
        <dbReference type="ChEBI" id="CHEBI:64074"/>
        <dbReference type="ChEBI" id="CHEBI:456215"/>
        <dbReference type="ChEBI" id="CHEBI:456216"/>
        <dbReference type="EC" id="4.2.1.136"/>
    </reaction>
</comment>
<dbReference type="AlphaFoldDB" id="W6M8J0"/>
<protein>
    <recommendedName>
        <fullName evidence="19">Bifunctional NAD(P)H-hydrate repair enzyme</fullName>
    </recommendedName>
    <alternativeName>
        <fullName evidence="19">Nicotinamide nucleotide repair protein</fullName>
    </alternativeName>
    <domain>
        <recommendedName>
            <fullName evidence="19">ADP-dependent (S)-NAD(P)H-hydrate dehydratase</fullName>
            <ecNumber evidence="19">4.2.1.136</ecNumber>
        </recommendedName>
        <alternativeName>
            <fullName evidence="19">ADP-dependent NAD(P)HX dehydratase</fullName>
        </alternativeName>
    </domain>
    <domain>
        <recommendedName>
            <fullName evidence="19">NAD(P)H-hydrate epimerase</fullName>
            <ecNumber evidence="19">5.1.99.6</ecNumber>
        </recommendedName>
    </domain>
</protein>
<dbReference type="NCBIfam" id="TIGR00196">
    <property type="entry name" value="yjeF_cterm"/>
    <property type="match status" value="1"/>
</dbReference>
<keyword evidence="6 17" id="KW-0547">Nucleotide-binding</keyword>
<feature type="binding site" evidence="18">
    <location>
        <begin position="62"/>
        <end position="66"/>
    </location>
    <ligand>
        <name>(6S)-NADPHX</name>
        <dbReference type="ChEBI" id="CHEBI:64076"/>
    </ligand>
</feature>
<dbReference type="GO" id="GO:0046496">
    <property type="term" value="P:nicotinamide nucleotide metabolic process"/>
    <property type="evidence" value="ECO:0007669"/>
    <property type="project" value="UniProtKB-UniRule"/>
</dbReference>
<dbReference type="InterPro" id="IPR029056">
    <property type="entry name" value="Ribokinase-like"/>
</dbReference>
<dbReference type="InterPro" id="IPR030677">
    <property type="entry name" value="Nnr"/>
</dbReference>
<evidence type="ECO:0000313" key="22">
    <source>
        <dbReference type="EMBL" id="CDI02020.1"/>
    </source>
</evidence>
<feature type="binding site" evidence="17">
    <location>
        <begin position="405"/>
        <end position="409"/>
    </location>
    <ligand>
        <name>AMP</name>
        <dbReference type="ChEBI" id="CHEBI:456215"/>
    </ligand>
</feature>
<dbReference type="FunFam" id="3.40.1190.20:FF:000017">
    <property type="entry name" value="Multifunctional fusion protein"/>
    <property type="match status" value="1"/>
</dbReference>
<evidence type="ECO:0000256" key="4">
    <source>
        <dbReference type="ARBA" id="ARBA00009524"/>
    </source>
</evidence>
<dbReference type="GO" id="GO:0046872">
    <property type="term" value="F:metal ion binding"/>
    <property type="evidence" value="ECO:0007669"/>
    <property type="project" value="UniProtKB-UniRule"/>
</dbReference>
<evidence type="ECO:0000256" key="9">
    <source>
        <dbReference type="ARBA" id="ARBA00022958"/>
    </source>
</evidence>
<dbReference type="EMBL" id="CBTJ020000029">
    <property type="protein sequence ID" value="CDI02020.1"/>
    <property type="molecule type" value="Genomic_DNA"/>
</dbReference>
<dbReference type="SUPFAM" id="SSF64153">
    <property type="entry name" value="YjeF N-terminal domain-like"/>
    <property type="match status" value="1"/>
</dbReference>
<feature type="binding site" evidence="18">
    <location>
        <position position="63"/>
    </location>
    <ligand>
        <name>K(+)</name>
        <dbReference type="ChEBI" id="CHEBI:29103"/>
    </ligand>
</feature>
<feature type="domain" description="YjeF C-terminal" evidence="20">
    <location>
        <begin position="226"/>
        <end position="495"/>
    </location>
</feature>
<evidence type="ECO:0000256" key="5">
    <source>
        <dbReference type="ARBA" id="ARBA00022723"/>
    </source>
</evidence>
<keyword evidence="12 17" id="KW-0456">Lyase</keyword>
<dbReference type="Gene3D" id="3.40.1190.20">
    <property type="match status" value="1"/>
</dbReference>
<dbReference type="InterPro" id="IPR036652">
    <property type="entry name" value="YjeF_N_dom_sf"/>
</dbReference>
<feature type="domain" description="YjeF N-terminal" evidence="21">
    <location>
        <begin position="14"/>
        <end position="216"/>
    </location>
</feature>
<keyword evidence="9 18" id="KW-0630">Potassium</keyword>
<dbReference type="SUPFAM" id="SSF53613">
    <property type="entry name" value="Ribokinase-like"/>
    <property type="match status" value="1"/>
</dbReference>
<feature type="binding site" evidence="18">
    <location>
        <position position="126"/>
    </location>
    <ligand>
        <name>K(+)</name>
        <dbReference type="ChEBI" id="CHEBI:29103"/>
    </ligand>
</feature>